<accession>A0AA37SVL1</accession>
<name>A0AA37SVL1_9BACT</name>
<evidence type="ECO:0000259" key="2">
    <source>
        <dbReference type="Pfam" id="PF19051"/>
    </source>
</evidence>
<dbReference type="InterPro" id="IPR036291">
    <property type="entry name" value="NAD(P)-bd_dom_sf"/>
</dbReference>
<reference evidence="3" key="1">
    <citation type="journal article" date="2014" name="Int. J. Syst. Evol. Microbiol.">
        <title>Complete genome sequence of Corynebacterium casei LMG S-19264T (=DSM 44701T), isolated from a smear-ripened cheese.</title>
        <authorList>
            <consortium name="US DOE Joint Genome Institute (JGI-PGF)"/>
            <person name="Walter F."/>
            <person name="Albersmeier A."/>
            <person name="Kalinowski J."/>
            <person name="Ruckert C."/>
        </authorList>
    </citation>
    <scope>NUCLEOTIDE SEQUENCE</scope>
    <source>
        <strain evidence="3">NBRC 108769</strain>
    </source>
</reference>
<dbReference type="PANTHER" id="PTHR43818:SF5">
    <property type="entry name" value="OXIDOREDUCTASE FAMILY PROTEIN"/>
    <property type="match status" value="1"/>
</dbReference>
<evidence type="ECO:0000313" key="3">
    <source>
        <dbReference type="EMBL" id="GLR20035.1"/>
    </source>
</evidence>
<dbReference type="GO" id="GO:0000166">
    <property type="term" value="F:nucleotide binding"/>
    <property type="evidence" value="ECO:0007669"/>
    <property type="project" value="InterPro"/>
</dbReference>
<dbReference type="Gene3D" id="3.40.50.720">
    <property type="entry name" value="NAD(P)-binding Rossmann-like Domain"/>
    <property type="match status" value="1"/>
</dbReference>
<protein>
    <submittedName>
        <fullName evidence="3">Oxidoreductase</fullName>
    </submittedName>
</protein>
<feature type="domain" description="Gfo/Idh/MocA-like oxidoreductase N-terminal" evidence="1">
    <location>
        <begin position="39"/>
        <end position="170"/>
    </location>
</feature>
<dbReference type="SUPFAM" id="SSF51735">
    <property type="entry name" value="NAD(P)-binding Rossmann-fold domains"/>
    <property type="match status" value="1"/>
</dbReference>
<organism evidence="3 4">
    <name type="scientific">Portibacter lacus</name>
    <dbReference type="NCBI Taxonomy" id="1099794"/>
    <lineage>
        <taxon>Bacteria</taxon>
        <taxon>Pseudomonadati</taxon>
        <taxon>Bacteroidota</taxon>
        <taxon>Saprospiria</taxon>
        <taxon>Saprospirales</taxon>
        <taxon>Haliscomenobacteraceae</taxon>
        <taxon>Portibacter</taxon>
    </lineage>
</organism>
<dbReference type="Pfam" id="PF19051">
    <property type="entry name" value="GFO_IDH_MocA_C2"/>
    <property type="match status" value="1"/>
</dbReference>
<evidence type="ECO:0000259" key="1">
    <source>
        <dbReference type="Pfam" id="PF01408"/>
    </source>
</evidence>
<gene>
    <name evidence="3" type="ORF">GCM10007940_46510</name>
</gene>
<feature type="domain" description="Gfo/Idh/MocA-like oxidoreductase bacterial type C-terminal" evidence="2">
    <location>
        <begin position="207"/>
        <end position="424"/>
    </location>
</feature>
<dbReference type="InterPro" id="IPR000683">
    <property type="entry name" value="Gfo/Idh/MocA-like_OxRdtase_N"/>
</dbReference>
<reference evidence="3" key="2">
    <citation type="submission" date="2023-01" db="EMBL/GenBank/DDBJ databases">
        <title>Draft genome sequence of Portibacter lacus strain NBRC 108769.</title>
        <authorList>
            <person name="Sun Q."/>
            <person name="Mori K."/>
        </authorList>
    </citation>
    <scope>NUCLEOTIDE SEQUENCE</scope>
    <source>
        <strain evidence="3">NBRC 108769</strain>
    </source>
</reference>
<dbReference type="PANTHER" id="PTHR43818">
    <property type="entry name" value="BCDNA.GH03377"/>
    <property type="match status" value="1"/>
</dbReference>
<dbReference type="Pfam" id="PF01408">
    <property type="entry name" value="GFO_IDH_MocA"/>
    <property type="match status" value="1"/>
</dbReference>
<dbReference type="InterPro" id="IPR050463">
    <property type="entry name" value="Gfo/Idh/MocA_oxidrdct_glycsds"/>
</dbReference>
<dbReference type="InterPro" id="IPR043906">
    <property type="entry name" value="Gfo/Idh/MocA_OxRdtase_bact_C"/>
</dbReference>
<dbReference type="Proteomes" id="UP001156666">
    <property type="component" value="Unassembled WGS sequence"/>
</dbReference>
<dbReference type="SUPFAM" id="SSF55347">
    <property type="entry name" value="Glyceraldehyde-3-phosphate dehydrogenase-like, C-terminal domain"/>
    <property type="match status" value="1"/>
</dbReference>
<dbReference type="AlphaFoldDB" id="A0AA37SVL1"/>
<dbReference type="EMBL" id="BSOH01000037">
    <property type="protein sequence ID" value="GLR20035.1"/>
    <property type="molecule type" value="Genomic_DNA"/>
</dbReference>
<evidence type="ECO:0000313" key="4">
    <source>
        <dbReference type="Proteomes" id="UP001156666"/>
    </source>
</evidence>
<proteinExistence type="predicted"/>
<sequence length="426" mass="47966">MENKSRRSFLKKSVVTAGVFTIVPRFVLGRGFIAPSDKINIGVIGLGKQGNILSDRFIQNTQAQIIAGSDVWESKREAFQSNIHNWYSKNRGISDYKGLKTYLDYKELIDQKEVDAIIVATPDHWHAIQAVDVMDAGKDLYCEKPMTLTIDGGKKMVAAAKKNNSVVQIGSMQRSWDRFKKAKDLVSSGKLGEITKVLVNVGDPAVAYNLPAETIPSGLDWNKWCGPAPLIDYNELVAPPIVKTYPKWRDYKETGGGILADWGAHMFDIAQWCLDMDHTGPIKYIPPSDSKAVRGLRMFYANGIEMVHEDFGRKWAVRFIGTEGILDVSRGFLETNPTTILSSNPEVDTHKLYSKQWNHYQDWISAIKTRNQPICPVEIGHRSATVCNIANIAYELGQELNWDPEHESFINNDDANGMMKRKPRKF</sequence>
<dbReference type="Gene3D" id="3.30.360.10">
    <property type="entry name" value="Dihydrodipicolinate Reductase, domain 2"/>
    <property type="match status" value="1"/>
</dbReference>
<keyword evidence="4" id="KW-1185">Reference proteome</keyword>
<dbReference type="RefSeq" id="WP_235293557.1">
    <property type="nucleotide sequence ID" value="NZ_BSOH01000037.1"/>
</dbReference>
<comment type="caution">
    <text evidence="3">The sequence shown here is derived from an EMBL/GenBank/DDBJ whole genome shotgun (WGS) entry which is preliminary data.</text>
</comment>